<feature type="region of interest" description="Disordered" evidence="5">
    <location>
        <begin position="124"/>
        <end position="190"/>
    </location>
</feature>
<feature type="compositionally biased region" description="Basic and acidic residues" evidence="5">
    <location>
        <begin position="179"/>
        <end position="190"/>
    </location>
</feature>
<proteinExistence type="predicted"/>
<dbReference type="InterPro" id="IPR037187">
    <property type="entry name" value="DnaK_N"/>
</dbReference>
<feature type="compositionally biased region" description="Polar residues" evidence="5">
    <location>
        <begin position="36"/>
        <end position="53"/>
    </location>
</feature>
<keyword evidence="3" id="KW-0862">Zinc</keyword>
<dbReference type="SUPFAM" id="SSF57716">
    <property type="entry name" value="Glucocorticoid receptor-like (DNA-binding domain)"/>
    <property type="match status" value="1"/>
</dbReference>
<gene>
    <name evidence="7" type="ORF">PBAT_13680</name>
</gene>
<dbReference type="AlphaFoldDB" id="A0A168MSD7"/>
<feature type="compositionally biased region" description="Basic and acidic residues" evidence="5">
    <location>
        <begin position="147"/>
        <end position="159"/>
    </location>
</feature>
<name>A0A168MSD7_9BACL</name>
<dbReference type="Pfam" id="PF01258">
    <property type="entry name" value="zf-dskA_traR"/>
    <property type="match status" value="1"/>
</dbReference>
<dbReference type="PANTHER" id="PTHR33823">
    <property type="entry name" value="RNA POLYMERASE-BINDING TRANSCRIPTION FACTOR DKSA-RELATED"/>
    <property type="match status" value="1"/>
</dbReference>
<evidence type="ECO:0000256" key="1">
    <source>
        <dbReference type="ARBA" id="ARBA00022723"/>
    </source>
</evidence>
<keyword evidence="1" id="KW-0479">Metal-binding</keyword>
<evidence type="ECO:0000313" key="8">
    <source>
        <dbReference type="Proteomes" id="UP000077355"/>
    </source>
</evidence>
<sequence>MNHLKESELKNLTHTLHKEKQELEHHFNLQKDDESGSLNQSLSDATGELSTYDNHPADVGTETFERGRDLALEEKMTNDLSQVNQALELIDQGRYGTCRICGMDIPFERLEALPYTMYCVDHTPRNQNSEDRPIEEEVMTPPPSGAGEKRQHNHGKFDDANAWESVEEYGTSNSAAMATKRDVKDYQEGM</sequence>
<dbReference type="EMBL" id="LVJI01000018">
    <property type="protein sequence ID" value="OAB44995.1"/>
    <property type="molecule type" value="Genomic_DNA"/>
</dbReference>
<evidence type="ECO:0000256" key="5">
    <source>
        <dbReference type="SAM" id="MobiDB-lite"/>
    </source>
</evidence>
<dbReference type="Gene3D" id="1.20.120.910">
    <property type="entry name" value="DksA, coiled-coil domain"/>
    <property type="match status" value="1"/>
</dbReference>
<comment type="caution">
    <text evidence="7">The sequence shown here is derived from an EMBL/GenBank/DDBJ whole genome shotgun (WGS) entry which is preliminary data.</text>
</comment>
<dbReference type="SUPFAM" id="SSF109635">
    <property type="entry name" value="DnaK suppressor protein DksA, alpha-hairpin domain"/>
    <property type="match status" value="1"/>
</dbReference>
<dbReference type="PROSITE" id="PS51128">
    <property type="entry name" value="ZF_DKSA_2"/>
    <property type="match status" value="1"/>
</dbReference>
<dbReference type="InterPro" id="IPR000962">
    <property type="entry name" value="Znf_DskA_TraR"/>
</dbReference>
<evidence type="ECO:0000256" key="2">
    <source>
        <dbReference type="ARBA" id="ARBA00022771"/>
    </source>
</evidence>
<keyword evidence="2" id="KW-0863">Zinc-finger</keyword>
<keyword evidence="8" id="KW-1185">Reference proteome</keyword>
<organism evidence="7 8">
    <name type="scientific">Paenibacillus antarcticus</name>
    <dbReference type="NCBI Taxonomy" id="253703"/>
    <lineage>
        <taxon>Bacteria</taxon>
        <taxon>Bacillati</taxon>
        <taxon>Bacillota</taxon>
        <taxon>Bacilli</taxon>
        <taxon>Bacillales</taxon>
        <taxon>Paenibacillaceae</taxon>
        <taxon>Paenibacillus</taxon>
    </lineage>
</organism>
<accession>A0A168MSD7</accession>
<dbReference type="GO" id="GO:0008270">
    <property type="term" value="F:zinc ion binding"/>
    <property type="evidence" value="ECO:0007669"/>
    <property type="project" value="UniProtKB-KW"/>
</dbReference>
<feature type="zinc finger region" description="dksA C4-type" evidence="4">
    <location>
        <begin position="98"/>
        <end position="122"/>
    </location>
</feature>
<protein>
    <submittedName>
        <fullName evidence="7">Conjugal transfer protein TraR</fullName>
    </submittedName>
</protein>
<feature type="domain" description="Zinc finger DksA/TraR C4-type" evidence="6">
    <location>
        <begin position="93"/>
        <end position="121"/>
    </location>
</feature>
<evidence type="ECO:0000256" key="3">
    <source>
        <dbReference type="ARBA" id="ARBA00022833"/>
    </source>
</evidence>
<dbReference type="RefSeq" id="WP_068650490.1">
    <property type="nucleotide sequence ID" value="NZ_CP043611.1"/>
</dbReference>
<feature type="region of interest" description="Disordered" evidence="5">
    <location>
        <begin position="30"/>
        <end position="60"/>
    </location>
</feature>
<evidence type="ECO:0000259" key="6">
    <source>
        <dbReference type="Pfam" id="PF01258"/>
    </source>
</evidence>
<dbReference type="Proteomes" id="UP000077355">
    <property type="component" value="Unassembled WGS sequence"/>
</dbReference>
<evidence type="ECO:0000256" key="4">
    <source>
        <dbReference type="PROSITE-ProRule" id="PRU00510"/>
    </source>
</evidence>
<dbReference type="NCBIfam" id="TIGR02890">
    <property type="entry name" value="bacill_yteA"/>
    <property type="match status" value="1"/>
</dbReference>
<evidence type="ECO:0000313" key="7">
    <source>
        <dbReference type="EMBL" id="OAB44995.1"/>
    </source>
</evidence>
<dbReference type="OrthoDB" id="9811543at2"/>
<dbReference type="PANTHER" id="PTHR33823:SF4">
    <property type="entry name" value="GENERAL STRESS PROTEIN 16O"/>
    <property type="match status" value="1"/>
</dbReference>
<dbReference type="InterPro" id="IPR014240">
    <property type="entry name" value="YteA"/>
</dbReference>
<reference evidence="7 8" key="1">
    <citation type="submission" date="2016-03" db="EMBL/GenBank/DDBJ databases">
        <title>Draft genome sequence of Paenibacillus antarcticus CECT 5836.</title>
        <authorList>
            <person name="Shin S.-K."/>
            <person name="Yi H."/>
        </authorList>
    </citation>
    <scope>NUCLEOTIDE SEQUENCE [LARGE SCALE GENOMIC DNA]</scope>
    <source>
        <strain evidence="7 8">CECT 5836</strain>
    </source>
</reference>